<evidence type="ECO:0000256" key="8">
    <source>
        <dbReference type="SAM" id="SignalP"/>
    </source>
</evidence>
<evidence type="ECO:0000256" key="6">
    <source>
        <dbReference type="ARBA" id="ARBA00023180"/>
    </source>
</evidence>
<dbReference type="InParanoid" id="A0A672NLX8"/>
<feature type="transmembrane region" description="Helical" evidence="7">
    <location>
        <begin position="92"/>
        <end position="122"/>
    </location>
</feature>
<dbReference type="GO" id="GO:0031528">
    <property type="term" value="C:microvillus membrane"/>
    <property type="evidence" value="ECO:0007669"/>
    <property type="project" value="UniProtKB-SubCell"/>
</dbReference>
<dbReference type="GO" id="GO:0016324">
    <property type="term" value="C:apical plasma membrane"/>
    <property type="evidence" value="ECO:0007669"/>
    <property type="project" value="TreeGrafter"/>
</dbReference>
<dbReference type="GO" id="GO:0015485">
    <property type="term" value="F:cholesterol binding"/>
    <property type="evidence" value="ECO:0007669"/>
    <property type="project" value="TreeGrafter"/>
</dbReference>
<evidence type="ECO:0000313" key="9">
    <source>
        <dbReference type="Ensembl" id="ENSSGRP00000051504.1"/>
    </source>
</evidence>
<feature type="chain" id="PRO_5025663311" evidence="8">
    <location>
        <begin position="28"/>
        <end position="805"/>
    </location>
</feature>
<proteinExistence type="inferred from homology"/>
<reference evidence="9" key="1">
    <citation type="submission" date="2025-08" db="UniProtKB">
        <authorList>
            <consortium name="Ensembl"/>
        </authorList>
    </citation>
    <scope>IDENTIFICATION</scope>
</reference>
<keyword evidence="3 7" id="KW-0812">Transmembrane</keyword>
<sequence>MLNMRSRMKEVFWSGVLPLFLWTFVSGQPSCHVEAIRTELQTPKEIPTKLTFNSAFMSPIVHSFLGSVQPNPFPKGELMLCSFDLCVLQYEIGFLVCVAIGILYIVLMPLIGLIFACCRCCGNCGGRMHQKQTTNIHCKRRSFYLSTFLITVLILAGNVCMFLSSTNTSETVMHSPTELTDILENVKGYLNIIPKQIQQVTNESYVTVDTVKNNLVETGPLLGKLIQNGLKGHLDPAFNSTTEIGQVINSTSNGLLHLNKTLELLKPKVDALQANLSAVRQRINNTLHMSDCVNCTSLQSELDKLSLDGSLEFPDKNDLRSAVDKAINADVIGQANKGRDFFDSIPEKVKNETRLSVQVALLELETLKTQISGVTKDLPLDVLNTISAPLTDVQKSIKDFSPPIERSSQISRAVGLILSCLILLVVICNFLGLLLGIAGLNPKDNPSERSGASNCGGIFFMAGVGFSFLVSWIFMLVVLILFIVGGNSYTLVCRLWQNKELIQVFPLIDTPGLIPDFNLSKALNLNTNLKIVNVYSDCQKNKPLWTTFHLNEIFDLNSKLDVSEYTHEIYQSFEGAQINIANITILSPEVKSQLNNFSSSASSMNFSNIIQQINDVSGTNLSLVAESLDILAGKQSNQNIKDQLHGEAKDLQDIQTEITSHIMPLLKANAVCNKSLEVRFLARAFHKCATTGTMHFKAVMFRRPCKKHLARNTVFPHIWEQIDQIPRTDDCVLRIIVQCNFHVSQTDTPLINFYSLFADAEPEVAAHTIGVLRWWSLLTPYNEILTHAHRNYFSTRALTQIYSLE</sequence>
<dbReference type="PANTHER" id="PTHR22730">
    <property type="entry name" value="PROMININ PROM PROTEIN"/>
    <property type="match status" value="1"/>
</dbReference>
<evidence type="ECO:0000256" key="4">
    <source>
        <dbReference type="ARBA" id="ARBA00022989"/>
    </source>
</evidence>
<feature type="signal peptide" evidence="8">
    <location>
        <begin position="1"/>
        <end position="27"/>
    </location>
</feature>
<evidence type="ECO:0000256" key="5">
    <source>
        <dbReference type="ARBA" id="ARBA00023136"/>
    </source>
</evidence>
<dbReference type="InterPro" id="IPR008795">
    <property type="entry name" value="Prominin"/>
</dbReference>
<organism evidence="9 10">
    <name type="scientific">Sinocyclocheilus grahami</name>
    <name type="common">Dianchi golden-line fish</name>
    <name type="synonym">Barbus grahami</name>
    <dbReference type="NCBI Taxonomy" id="75366"/>
    <lineage>
        <taxon>Eukaryota</taxon>
        <taxon>Metazoa</taxon>
        <taxon>Chordata</taxon>
        <taxon>Craniata</taxon>
        <taxon>Vertebrata</taxon>
        <taxon>Euteleostomi</taxon>
        <taxon>Actinopterygii</taxon>
        <taxon>Neopterygii</taxon>
        <taxon>Teleostei</taxon>
        <taxon>Ostariophysi</taxon>
        <taxon>Cypriniformes</taxon>
        <taxon>Cyprinidae</taxon>
        <taxon>Cyprininae</taxon>
        <taxon>Sinocyclocheilus</taxon>
    </lineage>
</organism>
<dbReference type="OMA" id="IVCAYMV"/>
<dbReference type="Proteomes" id="UP000472262">
    <property type="component" value="Unassembled WGS sequence"/>
</dbReference>
<keyword evidence="5 7" id="KW-0472">Membrane</keyword>
<name>A0A672NLX8_SINGR</name>
<feature type="transmembrane region" description="Helical" evidence="7">
    <location>
        <begin position="143"/>
        <end position="164"/>
    </location>
</feature>
<dbReference type="Pfam" id="PF05478">
    <property type="entry name" value="Prominin"/>
    <property type="match status" value="1"/>
</dbReference>
<evidence type="ECO:0000256" key="1">
    <source>
        <dbReference type="ARBA" id="ARBA00004475"/>
    </source>
</evidence>
<dbReference type="GO" id="GO:0071914">
    <property type="term" value="C:prominosome"/>
    <property type="evidence" value="ECO:0007669"/>
    <property type="project" value="TreeGrafter"/>
</dbReference>
<keyword evidence="4 7" id="KW-1133">Transmembrane helix</keyword>
<dbReference type="AlphaFoldDB" id="A0A672NLX8"/>
<evidence type="ECO:0000256" key="2">
    <source>
        <dbReference type="ARBA" id="ARBA00006058"/>
    </source>
</evidence>
<feature type="transmembrane region" description="Helical" evidence="7">
    <location>
        <begin position="413"/>
        <end position="437"/>
    </location>
</feature>
<evidence type="ECO:0000256" key="7">
    <source>
        <dbReference type="SAM" id="Phobius"/>
    </source>
</evidence>
<keyword evidence="10" id="KW-1185">Reference proteome</keyword>
<comment type="subcellular location">
    <subcellularLocation>
        <location evidence="1">Cell projection</location>
        <location evidence="1">Microvillus membrane</location>
        <topology evidence="1">Multi-pass membrane protein</topology>
    </subcellularLocation>
</comment>
<gene>
    <name evidence="9" type="primary">LOC107585354</name>
</gene>
<dbReference type="PANTHER" id="PTHR22730:SF4">
    <property type="entry name" value="PROMININ-1-A-LIKE"/>
    <property type="match status" value="1"/>
</dbReference>
<feature type="transmembrane region" description="Helical" evidence="7">
    <location>
        <begin position="458"/>
        <end position="484"/>
    </location>
</feature>
<dbReference type="GO" id="GO:0005929">
    <property type="term" value="C:cilium"/>
    <property type="evidence" value="ECO:0007669"/>
    <property type="project" value="TreeGrafter"/>
</dbReference>
<dbReference type="GO" id="GO:0009986">
    <property type="term" value="C:cell surface"/>
    <property type="evidence" value="ECO:0007669"/>
    <property type="project" value="TreeGrafter"/>
</dbReference>
<reference evidence="9" key="2">
    <citation type="submission" date="2025-09" db="UniProtKB">
        <authorList>
            <consortium name="Ensembl"/>
        </authorList>
    </citation>
    <scope>IDENTIFICATION</scope>
</reference>
<evidence type="ECO:0000256" key="3">
    <source>
        <dbReference type="ARBA" id="ARBA00022692"/>
    </source>
</evidence>
<keyword evidence="8" id="KW-0732">Signal</keyword>
<dbReference type="Ensembl" id="ENSSGRT00000055029.1">
    <property type="protein sequence ID" value="ENSSGRP00000051504.1"/>
    <property type="gene ID" value="ENSSGRG00000027253.1"/>
</dbReference>
<evidence type="ECO:0000313" key="10">
    <source>
        <dbReference type="Proteomes" id="UP000472262"/>
    </source>
</evidence>
<accession>A0A672NLX8</accession>
<protein>
    <submittedName>
        <fullName evidence="9">Prominin-1-A-like</fullName>
    </submittedName>
</protein>
<keyword evidence="6" id="KW-0325">Glycoprotein</keyword>
<comment type="similarity">
    <text evidence="2">Belongs to the prominin family.</text>
</comment>